<dbReference type="OrthoDB" id="10617293at2759"/>
<organism evidence="2 3">
    <name type="scientific">Pseudocercospora musae</name>
    <dbReference type="NCBI Taxonomy" id="113226"/>
    <lineage>
        <taxon>Eukaryota</taxon>
        <taxon>Fungi</taxon>
        <taxon>Dikarya</taxon>
        <taxon>Ascomycota</taxon>
        <taxon>Pezizomycotina</taxon>
        <taxon>Dothideomycetes</taxon>
        <taxon>Dothideomycetidae</taxon>
        <taxon>Mycosphaerellales</taxon>
        <taxon>Mycosphaerellaceae</taxon>
        <taxon>Pseudocercospora</taxon>
    </lineage>
</organism>
<sequence>MHMSSRIMGHESRWSTPLDEINKRRMAHTRNDILSSRSAGSGGGYLATRKTFCSTCAMLHHYLKFALPPLHNSAPRLATPRIYQATNDDMFTYLKTCMNQELEAEESQGQVSGSRNSQLTSQEGAAWKKDFGYELFADLKDPSGFDKFGTKKQKRRGFRRR</sequence>
<dbReference type="Proteomes" id="UP000073492">
    <property type="component" value="Unassembled WGS sequence"/>
</dbReference>
<protein>
    <submittedName>
        <fullName evidence="2">Uncharacterized protein</fullName>
    </submittedName>
</protein>
<evidence type="ECO:0000256" key="1">
    <source>
        <dbReference type="SAM" id="MobiDB-lite"/>
    </source>
</evidence>
<feature type="compositionally biased region" description="Basic residues" evidence="1">
    <location>
        <begin position="150"/>
        <end position="161"/>
    </location>
</feature>
<evidence type="ECO:0000313" key="2">
    <source>
        <dbReference type="EMBL" id="KXT18507.1"/>
    </source>
</evidence>
<dbReference type="EMBL" id="LFZO01000006">
    <property type="protein sequence ID" value="KXT18507.1"/>
    <property type="molecule type" value="Genomic_DNA"/>
</dbReference>
<name>A0A139IUS3_9PEZI</name>
<accession>A0A139IUS3</accession>
<reference evidence="2 3" key="1">
    <citation type="submission" date="2015-07" db="EMBL/GenBank/DDBJ databases">
        <title>Comparative genomics of the Sigatoka disease complex on banana suggests a link between parallel evolutionary changes in Pseudocercospora fijiensis and Pseudocercospora eumusae and increased virulence on the banana host.</title>
        <authorList>
            <person name="Chang T.-C."/>
            <person name="Salvucci A."/>
            <person name="Crous P.W."/>
            <person name="Stergiopoulos I."/>
        </authorList>
    </citation>
    <scope>NUCLEOTIDE SEQUENCE [LARGE SCALE GENOMIC DNA]</scope>
    <source>
        <strain evidence="2 3">CBS 116634</strain>
    </source>
</reference>
<feature type="region of interest" description="Disordered" evidence="1">
    <location>
        <begin position="139"/>
        <end position="161"/>
    </location>
</feature>
<proteinExistence type="predicted"/>
<evidence type="ECO:0000313" key="3">
    <source>
        <dbReference type="Proteomes" id="UP000073492"/>
    </source>
</evidence>
<gene>
    <name evidence="2" type="ORF">AC579_2303</name>
</gene>
<dbReference type="AlphaFoldDB" id="A0A139IUS3"/>
<comment type="caution">
    <text evidence="2">The sequence shown here is derived from an EMBL/GenBank/DDBJ whole genome shotgun (WGS) entry which is preliminary data.</text>
</comment>
<keyword evidence="3" id="KW-1185">Reference proteome</keyword>